<reference evidence="2" key="1">
    <citation type="journal article" date="2020" name="Stud. Mycol.">
        <title>101 Dothideomycetes genomes: a test case for predicting lifestyles and emergence of pathogens.</title>
        <authorList>
            <person name="Haridas S."/>
            <person name="Albert R."/>
            <person name="Binder M."/>
            <person name="Bloem J."/>
            <person name="Labutti K."/>
            <person name="Salamov A."/>
            <person name="Andreopoulos B."/>
            <person name="Baker S."/>
            <person name="Barry K."/>
            <person name="Bills G."/>
            <person name="Bluhm B."/>
            <person name="Cannon C."/>
            <person name="Castanera R."/>
            <person name="Culley D."/>
            <person name="Daum C."/>
            <person name="Ezra D."/>
            <person name="Gonzalez J."/>
            <person name="Henrissat B."/>
            <person name="Kuo A."/>
            <person name="Liang C."/>
            <person name="Lipzen A."/>
            <person name="Lutzoni F."/>
            <person name="Magnuson J."/>
            <person name="Mondo S."/>
            <person name="Nolan M."/>
            <person name="Ohm R."/>
            <person name="Pangilinan J."/>
            <person name="Park H.-J."/>
            <person name="Ramirez L."/>
            <person name="Alfaro M."/>
            <person name="Sun H."/>
            <person name="Tritt A."/>
            <person name="Yoshinaga Y."/>
            <person name="Zwiers L.-H."/>
            <person name="Turgeon B."/>
            <person name="Goodwin S."/>
            <person name="Spatafora J."/>
            <person name="Crous P."/>
            <person name="Grigoriev I."/>
        </authorList>
    </citation>
    <scope>NUCLEOTIDE SEQUENCE</scope>
    <source>
        <strain evidence="2">CBS 183.55</strain>
    </source>
</reference>
<keyword evidence="3" id="KW-1185">Reference proteome</keyword>
<dbReference type="EMBL" id="ML978967">
    <property type="protein sequence ID" value="KAF1929018.1"/>
    <property type="molecule type" value="Genomic_DNA"/>
</dbReference>
<sequence>MSNAAAQEQHGQEKAPASIDRSTEDTSSGAGGARKKPEADQYTDTRLSTNDGKVADGTLDDVKTHTGSLDLQDIGHHVTTKGLALTLDQLPEPNYLGGTDSSKVWARLKMYSSKPDEVELVYCSFLFNTSQAAYDPSRLTISIYPFSVLAKDKENLIVLVRYVFSEAARDGDIGEAIEKAGDVDKLLNIHPPSKLLQGFSYMESPPISKATKSAEVSDPSEAEIEVYRPRDTPSERQIFVPNKTNPKKAAKSKVQQKSKALPMAVVEKNTPVQDSATGAHDGTETKAKVKVDDSDDLEDERKEIEEERAEISKRRADREREEMEDAKQMKDVETRRKKVEREETKLLKGKIATWLLAYQRQHKKV</sequence>
<gene>
    <name evidence="2" type="ORF">M421DRAFT_4837</name>
</gene>
<dbReference type="AlphaFoldDB" id="A0A6A5RPE2"/>
<dbReference type="Proteomes" id="UP000800082">
    <property type="component" value="Unassembled WGS sequence"/>
</dbReference>
<name>A0A6A5RPE2_9PLEO</name>
<protein>
    <submittedName>
        <fullName evidence="2">Uncharacterized protein</fullName>
    </submittedName>
</protein>
<evidence type="ECO:0000256" key="1">
    <source>
        <dbReference type="SAM" id="MobiDB-lite"/>
    </source>
</evidence>
<feature type="compositionally biased region" description="Polar residues" evidence="1">
    <location>
        <begin position="42"/>
        <end position="51"/>
    </location>
</feature>
<organism evidence="2 3">
    <name type="scientific">Didymella exigua CBS 183.55</name>
    <dbReference type="NCBI Taxonomy" id="1150837"/>
    <lineage>
        <taxon>Eukaryota</taxon>
        <taxon>Fungi</taxon>
        <taxon>Dikarya</taxon>
        <taxon>Ascomycota</taxon>
        <taxon>Pezizomycotina</taxon>
        <taxon>Dothideomycetes</taxon>
        <taxon>Pleosporomycetidae</taxon>
        <taxon>Pleosporales</taxon>
        <taxon>Pleosporineae</taxon>
        <taxon>Didymellaceae</taxon>
        <taxon>Didymella</taxon>
    </lineage>
</organism>
<feature type="compositionally biased region" description="Basic and acidic residues" evidence="1">
    <location>
        <begin position="281"/>
        <end position="292"/>
    </location>
</feature>
<dbReference type="RefSeq" id="XP_033449266.1">
    <property type="nucleotide sequence ID" value="XM_033594746.1"/>
</dbReference>
<dbReference type="GeneID" id="54352414"/>
<dbReference type="OrthoDB" id="3788551at2759"/>
<feature type="compositionally biased region" description="Basic and acidic residues" evidence="1">
    <location>
        <begin position="299"/>
        <end position="340"/>
    </location>
</feature>
<feature type="region of interest" description="Disordered" evidence="1">
    <location>
        <begin position="1"/>
        <end position="59"/>
    </location>
</feature>
<accession>A0A6A5RPE2</accession>
<proteinExistence type="predicted"/>
<feature type="compositionally biased region" description="Basic residues" evidence="1">
    <location>
        <begin position="245"/>
        <end position="256"/>
    </location>
</feature>
<feature type="region of interest" description="Disordered" evidence="1">
    <location>
        <begin position="231"/>
        <end position="340"/>
    </location>
</feature>
<evidence type="ECO:0000313" key="2">
    <source>
        <dbReference type="EMBL" id="KAF1929018.1"/>
    </source>
</evidence>
<evidence type="ECO:0000313" key="3">
    <source>
        <dbReference type="Proteomes" id="UP000800082"/>
    </source>
</evidence>